<feature type="region of interest" description="Disordered" evidence="1">
    <location>
        <begin position="71"/>
        <end position="131"/>
    </location>
</feature>
<feature type="compositionally biased region" description="Basic and acidic residues" evidence="1">
    <location>
        <begin position="92"/>
        <end position="106"/>
    </location>
</feature>
<gene>
    <name evidence="2" type="ORF">Tci_621226</name>
</gene>
<dbReference type="EMBL" id="BKCJ010433584">
    <property type="protein sequence ID" value="GFA49254.1"/>
    <property type="molecule type" value="Genomic_DNA"/>
</dbReference>
<name>A0A699JRM0_TANCI</name>
<reference evidence="2" key="1">
    <citation type="journal article" date="2019" name="Sci. Rep.">
        <title>Draft genome of Tanacetum cinerariifolium, the natural source of mosquito coil.</title>
        <authorList>
            <person name="Yamashiro T."/>
            <person name="Shiraishi A."/>
            <person name="Satake H."/>
            <person name="Nakayama K."/>
        </authorList>
    </citation>
    <scope>NUCLEOTIDE SEQUENCE</scope>
</reference>
<comment type="caution">
    <text evidence="2">The sequence shown here is derived from an EMBL/GenBank/DDBJ whole genome shotgun (WGS) entry which is preliminary data.</text>
</comment>
<feature type="non-terminal residue" evidence="2">
    <location>
        <position position="1"/>
    </location>
</feature>
<dbReference type="AlphaFoldDB" id="A0A699JRM0"/>
<evidence type="ECO:0000256" key="1">
    <source>
        <dbReference type="SAM" id="MobiDB-lite"/>
    </source>
</evidence>
<accession>A0A699JRM0</accession>
<organism evidence="2">
    <name type="scientific">Tanacetum cinerariifolium</name>
    <name type="common">Dalmatian daisy</name>
    <name type="synonym">Chrysanthemum cinerariifolium</name>
    <dbReference type="NCBI Taxonomy" id="118510"/>
    <lineage>
        <taxon>Eukaryota</taxon>
        <taxon>Viridiplantae</taxon>
        <taxon>Streptophyta</taxon>
        <taxon>Embryophyta</taxon>
        <taxon>Tracheophyta</taxon>
        <taxon>Spermatophyta</taxon>
        <taxon>Magnoliopsida</taxon>
        <taxon>eudicotyledons</taxon>
        <taxon>Gunneridae</taxon>
        <taxon>Pentapetalae</taxon>
        <taxon>asterids</taxon>
        <taxon>campanulids</taxon>
        <taxon>Asterales</taxon>
        <taxon>Asteraceae</taxon>
        <taxon>Asteroideae</taxon>
        <taxon>Anthemideae</taxon>
        <taxon>Anthemidinae</taxon>
        <taxon>Tanacetum</taxon>
    </lineage>
</organism>
<evidence type="ECO:0000313" key="2">
    <source>
        <dbReference type="EMBL" id="GFA49254.1"/>
    </source>
</evidence>
<proteinExistence type="predicted"/>
<protein>
    <submittedName>
        <fullName evidence="2">Uncharacterized protein</fullName>
    </submittedName>
</protein>
<sequence>TNLSDETISLIPSIVDAYLANKMSKAIKTAVQLQSNRLGDEAQAKNEDFINKLDENIKKIIMEQVKVQVKEKDDDEEISVGSNRGSKRSRARKEPESTSKPKEKTSKLTGKSIEGSKSHKKSTGKFAQTEEPIHTADDLEESAPQEFNAGNLLVMSTLGTKSLPLQSFRVSNGIGIKHLDWITVRRNNDKLYTFKEGDYKRLHLQDIEDTLSFITQGKLINLYIEERLALNVSL</sequence>